<dbReference type="AlphaFoldDB" id="A0AAV3QML8"/>
<dbReference type="PANTHER" id="PTHR47074:SF11">
    <property type="entry name" value="REVERSE TRANSCRIPTASE-LIKE PROTEIN"/>
    <property type="match status" value="1"/>
</dbReference>
<evidence type="ECO:0000313" key="2">
    <source>
        <dbReference type="EMBL" id="GAA0165292.1"/>
    </source>
</evidence>
<dbReference type="EMBL" id="BAABME010005327">
    <property type="protein sequence ID" value="GAA0165292.1"/>
    <property type="molecule type" value="Genomic_DNA"/>
</dbReference>
<evidence type="ECO:0000313" key="3">
    <source>
        <dbReference type="Proteomes" id="UP001454036"/>
    </source>
</evidence>
<dbReference type="Pfam" id="PF13456">
    <property type="entry name" value="RVT_3"/>
    <property type="match status" value="1"/>
</dbReference>
<dbReference type="InterPro" id="IPR036397">
    <property type="entry name" value="RNaseH_sf"/>
</dbReference>
<dbReference type="InterPro" id="IPR002156">
    <property type="entry name" value="RNaseH_domain"/>
</dbReference>
<accession>A0AAV3QML8</accession>
<dbReference type="Gene3D" id="3.30.420.10">
    <property type="entry name" value="Ribonuclease H-like superfamily/Ribonuclease H"/>
    <property type="match status" value="1"/>
</dbReference>
<dbReference type="InterPro" id="IPR012337">
    <property type="entry name" value="RNaseH-like_sf"/>
</dbReference>
<dbReference type="InterPro" id="IPR044730">
    <property type="entry name" value="RNase_H-like_dom_plant"/>
</dbReference>
<proteinExistence type="predicted"/>
<evidence type="ECO:0000259" key="1">
    <source>
        <dbReference type="Pfam" id="PF13456"/>
    </source>
</evidence>
<gene>
    <name evidence="2" type="ORF">LIER_20735</name>
</gene>
<organism evidence="2 3">
    <name type="scientific">Lithospermum erythrorhizon</name>
    <name type="common">Purple gromwell</name>
    <name type="synonym">Lithospermum officinale var. erythrorhizon</name>
    <dbReference type="NCBI Taxonomy" id="34254"/>
    <lineage>
        <taxon>Eukaryota</taxon>
        <taxon>Viridiplantae</taxon>
        <taxon>Streptophyta</taxon>
        <taxon>Embryophyta</taxon>
        <taxon>Tracheophyta</taxon>
        <taxon>Spermatophyta</taxon>
        <taxon>Magnoliopsida</taxon>
        <taxon>eudicotyledons</taxon>
        <taxon>Gunneridae</taxon>
        <taxon>Pentapetalae</taxon>
        <taxon>asterids</taxon>
        <taxon>lamiids</taxon>
        <taxon>Boraginales</taxon>
        <taxon>Boraginaceae</taxon>
        <taxon>Boraginoideae</taxon>
        <taxon>Lithospermeae</taxon>
        <taxon>Lithospermum</taxon>
    </lineage>
</organism>
<dbReference type="GO" id="GO:0003676">
    <property type="term" value="F:nucleic acid binding"/>
    <property type="evidence" value="ECO:0007669"/>
    <property type="project" value="InterPro"/>
</dbReference>
<reference evidence="2 3" key="1">
    <citation type="submission" date="2024-01" db="EMBL/GenBank/DDBJ databases">
        <title>The complete chloroplast genome sequence of Lithospermum erythrorhizon: insights into the phylogenetic relationship among Boraginaceae species and the maternal lineages of purple gromwells.</title>
        <authorList>
            <person name="Okada T."/>
            <person name="Watanabe K."/>
        </authorList>
    </citation>
    <scope>NUCLEOTIDE SEQUENCE [LARGE SCALE GENOMIC DNA]</scope>
</reference>
<sequence length="152" mass="17265">MIVQRGMDLANDFTKAWRRRANLVLTGVANGAGCKQVEFVSSALVTEALARREGMHFAWEKSYARVELETDSKVLVDIINGARRCPTEVEVVIADILHLAGFLEVKFQYVKRTSNIVSHTVAHWNYQGVLEAEWLTTFPSWLYQALLKYLCC</sequence>
<keyword evidence="3" id="KW-1185">Reference proteome</keyword>
<dbReference type="SUPFAM" id="SSF53098">
    <property type="entry name" value="Ribonuclease H-like"/>
    <property type="match status" value="1"/>
</dbReference>
<dbReference type="CDD" id="cd06222">
    <property type="entry name" value="RNase_H_like"/>
    <property type="match status" value="1"/>
</dbReference>
<feature type="domain" description="RNase H type-1" evidence="1">
    <location>
        <begin position="27"/>
        <end position="124"/>
    </location>
</feature>
<dbReference type="Proteomes" id="UP001454036">
    <property type="component" value="Unassembled WGS sequence"/>
</dbReference>
<protein>
    <recommendedName>
        <fullName evidence="1">RNase H type-1 domain-containing protein</fullName>
    </recommendedName>
</protein>
<dbReference type="InterPro" id="IPR052929">
    <property type="entry name" value="RNase_H-like_EbsB-rel"/>
</dbReference>
<comment type="caution">
    <text evidence="2">The sequence shown here is derived from an EMBL/GenBank/DDBJ whole genome shotgun (WGS) entry which is preliminary data.</text>
</comment>
<name>A0AAV3QML8_LITER</name>
<dbReference type="GO" id="GO:0004523">
    <property type="term" value="F:RNA-DNA hybrid ribonuclease activity"/>
    <property type="evidence" value="ECO:0007669"/>
    <property type="project" value="InterPro"/>
</dbReference>
<dbReference type="PANTHER" id="PTHR47074">
    <property type="entry name" value="BNAC02G40300D PROTEIN"/>
    <property type="match status" value="1"/>
</dbReference>